<dbReference type="AlphaFoldDB" id="F4KQV4"/>
<dbReference type="PANTHER" id="PTHR33886:SF8">
    <property type="entry name" value="UNSATURATED RHAMNOGALACTURONAN HYDROLASE (EUROFUNG)"/>
    <property type="match status" value="1"/>
</dbReference>
<gene>
    <name evidence="3" type="ordered locus">Halhy_4395</name>
</gene>
<dbReference type="InterPro" id="IPR029062">
    <property type="entry name" value="Class_I_gatase-like"/>
</dbReference>
<dbReference type="SUPFAM" id="SSF48208">
    <property type="entry name" value="Six-hairpin glycosidases"/>
    <property type="match status" value="1"/>
</dbReference>
<evidence type="ECO:0000256" key="2">
    <source>
        <dbReference type="SAM" id="SignalP"/>
    </source>
</evidence>
<dbReference type="RefSeq" id="WP_013766777.1">
    <property type="nucleotide sequence ID" value="NC_015510.1"/>
</dbReference>
<dbReference type="Pfam" id="PF07470">
    <property type="entry name" value="Glyco_hydro_88"/>
    <property type="match status" value="1"/>
</dbReference>
<dbReference type="InterPro" id="IPR052043">
    <property type="entry name" value="PolySaccharide_Degr_Enz"/>
</dbReference>
<reference evidence="3 4" key="1">
    <citation type="journal article" date="2011" name="Stand. Genomic Sci.">
        <title>Complete genome sequence of Haliscomenobacter hydrossis type strain (O).</title>
        <authorList>
            <consortium name="US DOE Joint Genome Institute (JGI-PGF)"/>
            <person name="Daligault H."/>
            <person name="Lapidus A."/>
            <person name="Zeytun A."/>
            <person name="Nolan M."/>
            <person name="Lucas S."/>
            <person name="Del Rio T.G."/>
            <person name="Tice H."/>
            <person name="Cheng J.F."/>
            <person name="Tapia R."/>
            <person name="Han C."/>
            <person name="Goodwin L."/>
            <person name="Pitluck S."/>
            <person name="Liolios K."/>
            <person name="Pagani I."/>
            <person name="Ivanova N."/>
            <person name="Huntemann M."/>
            <person name="Mavromatis K."/>
            <person name="Mikhailova N."/>
            <person name="Pati A."/>
            <person name="Chen A."/>
            <person name="Palaniappan K."/>
            <person name="Land M."/>
            <person name="Hauser L."/>
            <person name="Brambilla E.M."/>
            <person name="Rohde M."/>
            <person name="Verbarg S."/>
            <person name="Goker M."/>
            <person name="Bristow J."/>
            <person name="Eisen J.A."/>
            <person name="Markowitz V."/>
            <person name="Hugenholtz P."/>
            <person name="Kyrpides N.C."/>
            <person name="Klenk H.P."/>
            <person name="Woyke T."/>
        </authorList>
    </citation>
    <scope>NUCLEOTIDE SEQUENCE [LARGE SCALE GENOMIC DNA]</scope>
    <source>
        <strain evidence="4">ATCC 27775 / DSM 1100 / LMG 10767 / O</strain>
    </source>
</reference>
<proteinExistence type="predicted"/>
<organism evidence="3 4">
    <name type="scientific">Haliscomenobacter hydrossis (strain ATCC 27775 / DSM 1100 / LMG 10767 / O)</name>
    <dbReference type="NCBI Taxonomy" id="760192"/>
    <lineage>
        <taxon>Bacteria</taxon>
        <taxon>Pseudomonadati</taxon>
        <taxon>Bacteroidota</taxon>
        <taxon>Saprospiria</taxon>
        <taxon>Saprospirales</taxon>
        <taxon>Haliscomenobacteraceae</taxon>
        <taxon>Haliscomenobacter</taxon>
    </lineage>
</organism>
<evidence type="ECO:0000313" key="3">
    <source>
        <dbReference type="EMBL" id="AEE52239.1"/>
    </source>
</evidence>
<feature type="signal peptide" evidence="2">
    <location>
        <begin position="1"/>
        <end position="21"/>
    </location>
</feature>
<keyword evidence="1 3" id="KW-0378">Hydrolase</keyword>
<dbReference type="eggNOG" id="COG4225">
    <property type="taxonomic scope" value="Bacteria"/>
</dbReference>
<name>F4KQV4_HALH1</name>
<dbReference type="SUPFAM" id="SSF52317">
    <property type="entry name" value="Class I glutamine amidotransferase-like"/>
    <property type="match status" value="1"/>
</dbReference>
<sequence>MRIKSFCLLLMVPFCLSQAVAQNRPWSQRMAESFMDTHKDSILVGANKFSRWDYEQGLMLESFKRLWQHTGDVRYFNYIKKDIDHFVKEDGSIRTFKLEDFNIDNMPTGRALLLMYQETKKEKYKKAAYLLRRQLSEHPRTKENGFWHKKRYPNQMWLDGLYMGHPFFTEFSVAFNEPANFNDIALQFALVEKHMIDSKTGLLYHGYDESRQQPWANPATGCSPNFWGRAVGWYAMGLVDVLDNFPQDHPERGKFITYLQRLAPVLVKYQDASGCWWQILDKANEKGNYLEASASCMFTYALAKGVRMGYLNASFLPAAKKGFQGIISNFISTEASGKIHLEKTVSVGGLGGVPYRDGSYEYYLSEPLRKDDLKGVGPFIQAALEIEIAETNTFAKGKNVVLDYFFNNEYRKGLNGQTERFHYTWEDPMDSGFSTWGNLFREYGANTLPLTTAPSVAALKTADVYIIVDPDTKKETAVPNFIGAEHINVIKAWVKKGGVLMLMANDTANCEIPHFNQLSSAFGISFSGKSRNMVKNDVYEQGKVPVPAGHPIFSGISKLFVKELVTLNLSGKAKASISEGGDVIMATAKYGKGTVFVIGDPWIYNEYVNGKRLPPMYENFQAARLLAKWLLEQSK</sequence>
<accession>F4KQV4</accession>
<evidence type="ECO:0000256" key="1">
    <source>
        <dbReference type="ARBA" id="ARBA00022801"/>
    </source>
</evidence>
<keyword evidence="4" id="KW-1185">Reference proteome</keyword>
<dbReference type="InterPro" id="IPR010905">
    <property type="entry name" value="Glyco_hydro_88"/>
</dbReference>
<keyword evidence="2" id="KW-0732">Signal</keyword>
<dbReference type="HOGENOM" id="CLU_446015_0_0_10"/>
<dbReference type="InterPro" id="IPR012341">
    <property type="entry name" value="6hp_glycosidase-like_sf"/>
</dbReference>
<dbReference type="Gene3D" id="3.40.50.880">
    <property type="match status" value="1"/>
</dbReference>
<feature type="chain" id="PRO_5003310218" evidence="2">
    <location>
        <begin position="22"/>
        <end position="635"/>
    </location>
</feature>
<evidence type="ECO:0000313" key="4">
    <source>
        <dbReference type="Proteomes" id="UP000008461"/>
    </source>
</evidence>
<dbReference type="Gene3D" id="1.50.10.10">
    <property type="match status" value="1"/>
</dbReference>
<dbReference type="KEGG" id="hhy:Halhy_4395"/>
<protein>
    <submittedName>
        <fullName evidence="3">Glycosyl hydrolase family 88</fullName>
    </submittedName>
</protein>
<dbReference type="Proteomes" id="UP000008461">
    <property type="component" value="Chromosome"/>
</dbReference>
<dbReference type="GO" id="GO:0016787">
    <property type="term" value="F:hydrolase activity"/>
    <property type="evidence" value="ECO:0007669"/>
    <property type="project" value="UniProtKB-KW"/>
</dbReference>
<reference key="2">
    <citation type="submission" date="2011-04" db="EMBL/GenBank/DDBJ databases">
        <title>Complete sequence of chromosome of Haliscomenobacter hydrossis DSM 1100.</title>
        <authorList>
            <consortium name="US DOE Joint Genome Institute (JGI-PGF)"/>
            <person name="Lucas S."/>
            <person name="Han J."/>
            <person name="Lapidus A."/>
            <person name="Bruce D."/>
            <person name="Goodwin L."/>
            <person name="Pitluck S."/>
            <person name="Peters L."/>
            <person name="Kyrpides N."/>
            <person name="Mavromatis K."/>
            <person name="Ivanova N."/>
            <person name="Ovchinnikova G."/>
            <person name="Pagani I."/>
            <person name="Daligault H."/>
            <person name="Detter J.C."/>
            <person name="Han C."/>
            <person name="Land M."/>
            <person name="Hauser L."/>
            <person name="Markowitz V."/>
            <person name="Cheng J.-F."/>
            <person name="Hugenholtz P."/>
            <person name="Woyke T."/>
            <person name="Wu D."/>
            <person name="Verbarg S."/>
            <person name="Frueling A."/>
            <person name="Brambilla E."/>
            <person name="Klenk H.-P."/>
            <person name="Eisen J.A."/>
        </authorList>
    </citation>
    <scope>NUCLEOTIDE SEQUENCE</scope>
    <source>
        <strain>DSM 1100</strain>
    </source>
</reference>
<dbReference type="STRING" id="760192.Halhy_4395"/>
<dbReference type="GO" id="GO:0005975">
    <property type="term" value="P:carbohydrate metabolic process"/>
    <property type="evidence" value="ECO:0007669"/>
    <property type="project" value="InterPro"/>
</dbReference>
<dbReference type="InterPro" id="IPR008928">
    <property type="entry name" value="6-hairpin_glycosidase_sf"/>
</dbReference>
<dbReference type="EMBL" id="CP002691">
    <property type="protein sequence ID" value="AEE52239.1"/>
    <property type="molecule type" value="Genomic_DNA"/>
</dbReference>
<dbReference type="PANTHER" id="PTHR33886">
    <property type="entry name" value="UNSATURATED RHAMNOGALACTURONAN HYDROLASE (EUROFUNG)"/>
    <property type="match status" value="1"/>
</dbReference>